<dbReference type="InterPro" id="IPR005467">
    <property type="entry name" value="His_kinase_dom"/>
</dbReference>
<evidence type="ECO:0000313" key="11">
    <source>
        <dbReference type="Proteomes" id="UP000035996"/>
    </source>
</evidence>
<keyword evidence="5" id="KW-0547">Nucleotide-binding</keyword>
<sequence length="387" mass="44600">MSSDRVDNQFKEHLAVFLESSQPIILNKWLAIVRLSPDDPYYKEVIKNGKRTVELISRYIRNPDENWIQKLTKKIAKERINANVNIGEFVANINSGRSVVISVLKESSFDRKELSTALEIINNYFNAYLYHSVTEYTKLKDSIIQDKNKFIQEMHSDRLTILGQLGASFAHEFRNPLTSIKGFLKLLEDDYEESNKVRKHYFEILNGEMKNLEEKVSQFLFLSKMRAIDDKPLSINLSGLLRYTIEIVYPRLLESKIEVETSIEPDIPLFGVEEQIKQVILNIMINSIEELSDSRPKNRKIIMKAKENLGRIIIEITNNGRQIPSHIVESIFEPFISTKKLGTGLGLSVCKQIIEKHEGVISVRTNRKETTFVIELPIMVDKGVKEA</sequence>
<dbReference type="EMBL" id="LELK01000001">
    <property type="protein sequence ID" value="KMM38936.1"/>
    <property type="molecule type" value="Genomic_DNA"/>
</dbReference>
<dbReference type="CDD" id="cd00082">
    <property type="entry name" value="HisKA"/>
    <property type="match status" value="1"/>
</dbReference>
<dbReference type="InterPro" id="IPR036097">
    <property type="entry name" value="HisK_dim/P_sf"/>
</dbReference>
<dbReference type="GO" id="GO:0005524">
    <property type="term" value="F:ATP binding"/>
    <property type="evidence" value="ECO:0007669"/>
    <property type="project" value="UniProtKB-KW"/>
</dbReference>
<gene>
    <name evidence="10" type="ORF">AB986_06700</name>
</gene>
<evidence type="ECO:0000259" key="9">
    <source>
        <dbReference type="PROSITE" id="PS50109"/>
    </source>
</evidence>
<dbReference type="SMART" id="SM00388">
    <property type="entry name" value="HisKA"/>
    <property type="match status" value="1"/>
</dbReference>
<dbReference type="Proteomes" id="UP000035996">
    <property type="component" value="Unassembled WGS sequence"/>
</dbReference>
<keyword evidence="11" id="KW-1185">Reference proteome</keyword>
<organism evidence="10 11">
    <name type="scientific">Guptibacillus hwajinpoensis</name>
    <dbReference type="NCBI Taxonomy" id="208199"/>
    <lineage>
        <taxon>Bacteria</taxon>
        <taxon>Bacillati</taxon>
        <taxon>Bacillota</taxon>
        <taxon>Bacilli</taxon>
        <taxon>Bacillales</taxon>
        <taxon>Guptibacillaceae</taxon>
        <taxon>Guptibacillus</taxon>
    </lineage>
</organism>
<dbReference type="EC" id="2.7.13.3" evidence="2"/>
<reference evidence="10" key="1">
    <citation type="submission" date="2015-06" db="EMBL/GenBank/DDBJ databases">
        <authorList>
            <person name="Liu B."/>
            <person name="Wang J."/>
            <person name="Zhu Y."/>
            <person name="Liu G."/>
            <person name="Chen Q."/>
            <person name="Zheng C."/>
            <person name="Che J."/>
            <person name="Ge C."/>
            <person name="Shi H."/>
            <person name="Pan Z."/>
            <person name="Liu X."/>
        </authorList>
    </citation>
    <scope>NUCLEOTIDE SEQUENCE [LARGE SCALE GENOMIC DNA]</scope>
    <source>
        <strain evidence="10">DSM 16346</strain>
    </source>
</reference>
<dbReference type="Gene3D" id="1.10.287.130">
    <property type="match status" value="1"/>
</dbReference>
<dbReference type="OrthoDB" id="9815750at2"/>
<evidence type="ECO:0000256" key="4">
    <source>
        <dbReference type="ARBA" id="ARBA00022679"/>
    </source>
</evidence>
<keyword evidence="8" id="KW-0902">Two-component regulatory system</keyword>
<accession>A0A0J6CRK5</accession>
<dbReference type="PROSITE" id="PS50109">
    <property type="entry name" value="HIS_KIN"/>
    <property type="match status" value="1"/>
</dbReference>
<dbReference type="InterPro" id="IPR004358">
    <property type="entry name" value="Sig_transdc_His_kin-like_C"/>
</dbReference>
<dbReference type="Gene3D" id="1.10.490.70">
    <property type="entry name" value="Histidine kinase N-terminal domain"/>
    <property type="match status" value="1"/>
</dbReference>
<dbReference type="SUPFAM" id="SSF47384">
    <property type="entry name" value="Homodimeric domain of signal transducing histidine kinase"/>
    <property type="match status" value="1"/>
</dbReference>
<evidence type="ECO:0000256" key="8">
    <source>
        <dbReference type="ARBA" id="ARBA00023012"/>
    </source>
</evidence>
<dbReference type="InterPro" id="IPR018984">
    <property type="entry name" value="Histidine_kinase_N"/>
</dbReference>
<dbReference type="InterPro" id="IPR003594">
    <property type="entry name" value="HATPase_dom"/>
</dbReference>
<dbReference type="PANTHER" id="PTHR43065">
    <property type="entry name" value="SENSOR HISTIDINE KINASE"/>
    <property type="match status" value="1"/>
</dbReference>
<dbReference type="SMART" id="SM00387">
    <property type="entry name" value="HATPase_c"/>
    <property type="match status" value="1"/>
</dbReference>
<dbReference type="STRING" id="157733.AB986_06700"/>
<proteinExistence type="predicted"/>
<dbReference type="SUPFAM" id="SSF55874">
    <property type="entry name" value="ATPase domain of HSP90 chaperone/DNA topoisomerase II/histidine kinase"/>
    <property type="match status" value="1"/>
</dbReference>
<feature type="domain" description="Histidine kinase" evidence="9">
    <location>
        <begin position="168"/>
        <end position="380"/>
    </location>
</feature>
<evidence type="ECO:0000256" key="2">
    <source>
        <dbReference type="ARBA" id="ARBA00012438"/>
    </source>
</evidence>
<protein>
    <recommendedName>
        <fullName evidence="2">histidine kinase</fullName>
        <ecNumber evidence="2">2.7.13.3</ecNumber>
    </recommendedName>
</protein>
<dbReference type="Pfam" id="PF09385">
    <property type="entry name" value="HisK_N"/>
    <property type="match status" value="1"/>
</dbReference>
<dbReference type="PRINTS" id="PR00344">
    <property type="entry name" value="BCTRLSENSOR"/>
</dbReference>
<evidence type="ECO:0000256" key="7">
    <source>
        <dbReference type="ARBA" id="ARBA00022840"/>
    </source>
</evidence>
<evidence type="ECO:0000256" key="5">
    <source>
        <dbReference type="ARBA" id="ARBA00022741"/>
    </source>
</evidence>
<keyword evidence="6" id="KW-0418">Kinase</keyword>
<dbReference type="GO" id="GO:0000155">
    <property type="term" value="F:phosphorelay sensor kinase activity"/>
    <property type="evidence" value="ECO:0007669"/>
    <property type="project" value="InterPro"/>
</dbReference>
<dbReference type="Pfam" id="PF02518">
    <property type="entry name" value="HATPase_c"/>
    <property type="match status" value="1"/>
</dbReference>
<dbReference type="InterPro" id="IPR036890">
    <property type="entry name" value="HATPase_C_sf"/>
</dbReference>
<dbReference type="AlphaFoldDB" id="A0A0J6CRK5"/>
<evidence type="ECO:0000256" key="6">
    <source>
        <dbReference type="ARBA" id="ARBA00022777"/>
    </source>
</evidence>
<dbReference type="PANTHER" id="PTHR43065:SF10">
    <property type="entry name" value="PEROXIDE STRESS-ACTIVATED HISTIDINE KINASE MAK3"/>
    <property type="match status" value="1"/>
</dbReference>
<evidence type="ECO:0000313" key="10">
    <source>
        <dbReference type="EMBL" id="KMM38936.1"/>
    </source>
</evidence>
<name>A0A0J6CRK5_9BACL</name>
<dbReference type="RefSeq" id="WP_048310106.1">
    <property type="nucleotide sequence ID" value="NZ_CP119526.1"/>
</dbReference>
<keyword evidence="4" id="KW-0808">Transferase</keyword>
<keyword evidence="3" id="KW-0597">Phosphoprotein</keyword>
<comment type="caution">
    <text evidence="10">The sequence shown here is derived from an EMBL/GenBank/DDBJ whole genome shotgun (WGS) entry which is preliminary data.</text>
</comment>
<dbReference type="InterPro" id="IPR003661">
    <property type="entry name" value="HisK_dim/P_dom"/>
</dbReference>
<comment type="catalytic activity">
    <reaction evidence="1">
        <text>ATP + protein L-histidine = ADP + protein N-phospho-L-histidine.</text>
        <dbReference type="EC" id="2.7.13.3"/>
    </reaction>
</comment>
<dbReference type="Pfam" id="PF00512">
    <property type="entry name" value="HisKA"/>
    <property type="match status" value="1"/>
</dbReference>
<keyword evidence="7" id="KW-0067">ATP-binding</keyword>
<dbReference type="Gene3D" id="3.30.565.10">
    <property type="entry name" value="Histidine kinase-like ATPase, C-terminal domain"/>
    <property type="match status" value="1"/>
</dbReference>
<evidence type="ECO:0000256" key="1">
    <source>
        <dbReference type="ARBA" id="ARBA00000085"/>
    </source>
</evidence>
<evidence type="ECO:0000256" key="3">
    <source>
        <dbReference type="ARBA" id="ARBA00022553"/>
    </source>
</evidence>